<evidence type="ECO:0000256" key="2">
    <source>
        <dbReference type="ARBA" id="ARBA00006333"/>
    </source>
</evidence>
<organism evidence="5 6">
    <name type="scientific">Penicillium chrysogenum</name>
    <name type="common">Penicillium notatum</name>
    <dbReference type="NCBI Taxonomy" id="5076"/>
    <lineage>
        <taxon>Eukaryota</taxon>
        <taxon>Fungi</taxon>
        <taxon>Dikarya</taxon>
        <taxon>Ascomycota</taxon>
        <taxon>Pezizomycotina</taxon>
        <taxon>Eurotiomycetes</taxon>
        <taxon>Eurotiomycetidae</taxon>
        <taxon>Eurotiales</taxon>
        <taxon>Aspergillaceae</taxon>
        <taxon>Penicillium</taxon>
        <taxon>Penicillium chrysogenum species complex</taxon>
    </lineage>
</organism>
<dbReference type="Gene3D" id="1.10.600.10">
    <property type="entry name" value="Farnesyl Diphosphate Synthase"/>
    <property type="match status" value="1"/>
</dbReference>
<dbReference type="PANTHER" id="PTHR35201">
    <property type="entry name" value="TERPENE SYNTHASE"/>
    <property type="match status" value="1"/>
</dbReference>
<dbReference type="InterPro" id="IPR034686">
    <property type="entry name" value="Terpene_cyclase-like_2"/>
</dbReference>
<dbReference type="EC" id="4.2.3.-" evidence="4"/>
<dbReference type="SUPFAM" id="SSF48576">
    <property type="entry name" value="Terpenoid synthases"/>
    <property type="match status" value="1"/>
</dbReference>
<comment type="cofactor">
    <cofactor evidence="1 4">
        <name>Mg(2+)</name>
        <dbReference type="ChEBI" id="CHEBI:18420"/>
    </cofactor>
</comment>
<protein>
    <recommendedName>
        <fullName evidence="4">Terpene synthase</fullName>
        <ecNumber evidence="4">4.2.3.-</ecNumber>
    </recommendedName>
</protein>
<keyword evidence="6" id="KW-1185">Reference proteome</keyword>
<evidence type="ECO:0000256" key="4">
    <source>
        <dbReference type="RuleBase" id="RU366034"/>
    </source>
</evidence>
<gene>
    <name evidence="5" type="ORF">N7505_008096</name>
</gene>
<name>A0ABQ8WCN3_PENCH</name>
<evidence type="ECO:0000256" key="3">
    <source>
        <dbReference type="ARBA" id="ARBA00022842"/>
    </source>
</evidence>
<evidence type="ECO:0000256" key="1">
    <source>
        <dbReference type="ARBA" id="ARBA00001946"/>
    </source>
</evidence>
<accession>A0ABQ8WCN3</accession>
<keyword evidence="4" id="KW-0456">Lyase</keyword>
<sequence>MASTVNVNPHFDKVREESEQWLSSVCGFGPRQSSALHGLDFGFFCAVVIPFADEAKLRLLCDWGNWIFPFDDAFDNGALKDDQVMAQRMIGDLISVMEGSLEEPEEPLLKAFQLTWKQISEAPKGVQKRFAKYMKGFCRANLEQVQREPSGDIADIDELTDMRRGLICTTPIFALIEYASDLDLPDEVVNHPVIEELRVIITDIVWIQNDIVSYFKEQDLDEKHNLVTAYLLQGYPLQAAFEKSGNLLQSRYRDWYRNFAQLPFWEENIDRQIGTGMAKMTK</sequence>
<keyword evidence="4" id="KW-0479">Metal-binding</keyword>
<reference evidence="5 6" key="1">
    <citation type="journal article" date="2023" name="IMA Fungus">
        <title>Comparative genomic study of the Penicillium genus elucidates a diverse pangenome and 15 lateral gene transfer events.</title>
        <authorList>
            <person name="Petersen C."/>
            <person name="Sorensen T."/>
            <person name="Nielsen M.R."/>
            <person name="Sondergaard T.E."/>
            <person name="Sorensen J.L."/>
            <person name="Fitzpatrick D.A."/>
            <person name="Frisvad J.C."/>
            <person name="Nielsen K.L."/>
        </authorList>
    </citation>
    <scope>NUCLEOTIDE SEQUENCE [LARGE SCALE GENOMIC DNA]</scope>
    <source>
        <strain evidence="5 6">IBT 3361</strain>
    </source>
</reference>
<evidence type="ECO:0000313" key="5">
    <source>
        <dbReference type="EMBL" id="KAJ5264175.1"/>
    </source>
</evidence>
<dbReference type="EMBL" id="JAPVEB010000005">
    <property type="protein sequence ID" value="KAJ5264175.1"/>
    <property type="molecule type" value="Genomic_DNA"/>
</dbReference>
<keyword evidence="3 4" id="KW-0460">Magnesium</keyword>
<dbReference type="Proteomes" id="UP001220256">
    <property type="component" value="Unassembled WGS sequence"/>
</dbReference>
<comment type="caution">
    <text evidence="5">The sequence shown here is derived from an EMBL/GenBank/DDBJ whole genome shotgun (WGS) entry which is preliminary data.</text>
</comment>
<proteinExistence type="inferred from homology"/>
<evidence type="ECO:0000313" key="6">
    <source>
        <dbReference type="Proteomes" id="UP001220256"/>
    </source>
</evidence>
<dbReference type="Pfam" id="PF19086">
    <property type="entry name" value="Terpene_syn_C_2"/>
    <property type="match status" value="1"/>
</dbReference>
<comment type="similarity">
    <text evidence="2 4">Belongs to the terpene synthase family.</text>
</comment>
<dbReference type="PANTHER" id="PTHR35201:SF4">
    <property type="entry name" value="BETA-PINACENE SYNTHASE-RELATED"/>
    <property type="match status" value="1"/>
</dbReference>
<dbReference type="InterPro" id="IPR008949">
    <property type="entry name" value="Isoprenoid_synthase_dom_sf"/>
</dbReference>